<keyword evidence="1" id="KW-0175">Coiled coil</keyword>
<evidence type="ECO:0000313" key="4">
    <source>
        <dbReference type="EMBL" id="CAG5113026.1"/>
    </source>
</evidence>
<reference evidence="4 5" key="1">
    <citation type="submission" date="2021-04" db="EMBL/GenBank/DDBJ databases">
        <authorList>
            <person name="Bliznina A."/>
        </authorList>
    </citation>
    <scope>NUCLEOTIDE SEQUENCE [LARGE SCALE GENOMIC DNA]</scope>
</reference>
<protein>
    <submittedName>
        <fullName evidence="4">Oidioi.mRNA.OKI2018_I69.chr2.g7176.t2.cds</fullName>
    </submittedName>
</protein>
<name>A0ABN7T924_OIKDI</name>
<accession>A0ABN7T924</accession>
<feature type="transmembrane region" description="Helical" evidence="3">
    <location>
        <begin position="240"/>
        <end position="264"/>
    </location>
</feature>
<sequence>MKIAAFLLFAASEAYPPADIENPGESKTCANEVAEDDCKIPLNLFFVPFVPIVEKTCTNKAADGDCERLLVQKNGTCDNFEVEQLKNCEGTCNKCYEDPTEAPPTVKVEITTVPPTLDDFVNQDNYVDEYNDAASEGILPDHGQNGVNVGYPMGYPYPGYPYPYPAGYPYPQAPGTNGALPPYMAQPTTVKPGKPTKKPPSWADENDKNETLNPTGAIDKDGKTNINVPVLASGMPSMLIPIWVVILIVVALIVLLSGCCWCSLKVHGGYLRRRFRNDTRKQTKEAENRIKDLENELSAMRTVAKEKNEQHAKELQEEKDTLNAKIKELQAEVQATADQIPSYEEASNFQDLNMERIKGTTMTNFDDIESVPKHFDETSMNASIARHFNEALKKADVPKNNPVDDNTSVAPSQMESVMTVTESQQQRQRVESLNSREAAYAYKEHYQPPQISKDEFDDTKNELDDTKKAMKDLQGMVRSLIGTVADQHDATEALRKKLNEKPQNVGPPAPPPVKITTPAVPPAPKPHTYENTATVDDKYGHLAPAQPPSAPAPVPTSAADKPPTKEFITPIHAYFKPGLPTGVAPAIPNVPPKTTNPSNAPPEFSFSEAAPNPPTRKFNKPDWDASVKVAPPKPPSVTSFERMHMELTKRHQEQPIPPQDFDTRSMASVATTANQTFISEVTSEYQAAVGKSMRDDSQTSGQYYENFSVSENPMGRSRMSSMTETSYTQDQTTTQFDSDNSQKSVVENSRATTRPPVYGTQEQVLDIPESRATMNNFINRIPTAASRDRFTTHMSSLEEKWGKINHQLNYSEPENEKLSKQMFSLGMDILKPNGTENIIEIGRKLGDLGTKLAAEDPRAGTLNTFTKNVLFTAIFMNKQPTGNEMFQTSYHSLLETADQMMGLLSQQFKDAHVTKAKPLASATFPAESIESGLTTSATTASSSSSSSEEEEEASEANPSENIEKTVDDLFNSAVASVPVPQQKANDENKEEEESSSDSFSTSSESEDEA</sequence>
<feature type="compositionally biased region" description="Low complexity" evidence="2">
    <location>
        <begin position="934"/>
        <end position="946"/>
    </location>
</feature>
<dbReference type="EMBL" id="OU015567">
    <property type="protein sequence ID" value="CAG5113026.1"/>
    <property type="molecule type" value="Genomic_DNA"/>
</dbReference>
<feature type="coiled-coil region" evidence="1">
    <location>
        <begin position="276"/>
        <end position="346"/>
    </location>
</feature>
<evidence type="ECO:0000256" key="2">
    <source>
        <dbReference type="SAM" id="MobiDB-lite"/>
    </source>
</evidence>
<keyword evidence="3" id="KW-1133">Transmembrane helix</keyword>
<feature type="region of interest" description="Disordered" evidence="2">
    <location>
        <begin position="585"/>
        <end position="637"/>
    </location>
</feature>
<feature type="region of interest" description="Disordered" evidence="2">
    <location>
        <begin position="539"/>
        <end position="561"/>
    </location>
</feature>
<evidence type="ECO:0000256" key="3">
    <source>
        <dbReference type="SAM" id="Phobius"/>
    </source>
</evidence>
<organism evidence="4 5">
    <name type="scientific">Oikopleura dioica</name>
    <name type="common">Tunicate</name>
    <dbReference type="NCBI Taxonomy" id="34765"/>
    <lineage>
        <taxon>Eukaryota</taxon>
        <taxon>Metazoa</taxon>
        <taxon>Chordata</taxon>
        <taxon>Tunicata</taxon>
        <taxon>Appendicularia</taxon>
        <taxon>Copelata</taxon>
        <taxon>Oikopleuridae</taxon>
        <taxon>Oikopleura</taxon>
    </lineage>
</organism>
<feature type="compositionally biased region" description="Polar residues" evidence="2">
    <location>
        <begin position="743"/>
        <end position="752"/>
    </location>
</feature>
<feature type="compositionally biased region" description="Low complexity" evidence="2">
    <location>
        <begin position="723"/>
        <end position="742"/>
    </location>
</feature>
<feature type="region of interest" description="Disordered" evidence="2">
    <location>
        <begin position="189"/>
        <end position="220"/>
    </location>
</feature>
<feature type="region of interest" description="Disordered" evidence="2">
    <location>
        <begin position="930"/>
        <end position="1009"/>
    </location>
</feature>
<evidence type="ECO:0000256" key="1">
    <source>
        <dbReference type="SAM" id="Coils"/>
    </source>
</evidence>
<keyword evidence="3" id="KW-0472">Membrane</keyword>
<feature type="compositionally biased region" description="Pro residues" evidence="2">
    <location>
        <begin position="545"/>
        <end position="554"/>
    </location>
</feature>
<keyword evidence="3" id="KW-0812">Transmembrane</keyword>
<evidence type="ECO:0000313" key="5">
    <source>
        <dbReference type="Proteomes" id="UP001158576"/>
    </source>
</evidence>
<dbReference type="Proteomes" id="UP001158576">
    <property type="component" value="Chromosome 2"/>
</dbReference>
<gene>
    <name evidence="4" type="ORF">OKIOD_LOCUS15941</name>
</gene>
<proteinExistence type="predicted"/>
<feature type="region of interest" description="Disordered" evidence="2">
    <location>
        <begin position="708"/>
        <end position="761"/>
    </location>
</feature>
<keyword evidence="5" id="KW-1185">Reference proteome</keyword>